<protein>
    <recommendedName>
        <fullName evidence="4">Glutathione S-transferase UstS-like C-terminal domain-containing protein</fullName>
    </recommendedName>
</protein>
<dbReference type="GO" id="GO:0006654">
    <property type="term" value="P:phosphatidic acid biosynthetic process"/>
    <property type="evidence" value="ECO:0007669"/>
    <property type="project" value="TreeGrafter"/>
</dbReference>
<proteinExistence type="inferred from homology"/>
<dbReference type="GO" id="GO:0019433">
    <property type="term" value="P:triglyceride catabolic process"/>
    <property type="evidence" value="ECO:0007669"/>
    <property type="project" value="TreeGrafter"/>
</dbReference>
<dbReference type="EMBL" id="JADCTT010000012">
    <property type="protein sequence ID" value="KAF9745741.1"/>
    <property type="molecule type" value="Genomic_DNA"/>
</dbReference>
<dbReference type="SUPFAM" id="SSF47616">
    <property type="entry name" value="GST C-terminal domain-like"/>
    <property type="match status" value="1"/>
</dbReference>
<gene>
    <name evidence="5" type="ORF">IM811_004042</name>
</gene>
<dbReference type="PANTHER" id="PTHR44169:SF6">
    <property type="entry name" value="NADPH-DEPENDENT 1-ACYLDIHYDROXYACETONE PHOSPHATE REDUCTASE"/>
    <property type="match status" value="1"/>
</dbReference>
<dbReference type="Gene3D" id="3.40.50.720">
    <property type="entry name" value="NAD(P)-binding Rossmann-like Domain"/>
    <property type="match status" value="1"/>
</dbReference>
<dbReference type="GO" id="GO:0005811">
    <property type="term" value="C:lipid droplet"/>
    <property type="evidence" value="ECO:0007669"/>
    <property type="project" value="TreeGrafter"/>
</dbReference>
<feature type="domain" description="Glutathione S-transferase UstS-like C-terminal" evidence="4">
    <location>
        <begin position="346"/>
        <end position="453"/>
    </location>
</feature>
<name>A0A8H7K898_BIOOC</name>
<organism evidence="5 6">
    <name type="scientific">Bionectria ochroleuca</name>
    <name type="common">Gliocladium roseum</name>
    <dbReference type="NCBI Taxonomy" id="29856"/>
    <lineage>
        <taxon>Eukaryota</taxon>
        <taxon>Fungi</taxon>
        <taxon>Dikarya</taxon>
        <taxon>Ascomycota</taxon>
        <taxon>Pezizomycotina</taxon>
        <taxon>Sordariomycetes</taxon>
        <taxon>Hypocreomycetidae</taxon>
        <taxon>Hypocreales</taxon>
        <taxon>Bionectriaceae</taxon>
        <taxon>Clonostachys</taxon>
    </lineage>
</organism>
<evidence type="ECO:0000256" key="2">
    <source>
        <dbReference type="ARBA" id="ARBA00023002"/>
    </source>
</evidence>
<dbReference type="AlphaFoldDB" id="A0A8H7K898"/>
<dbReference type="InterPro" id="IPR002347">
    <property type="entry name" value="SDR_fam"/>
</dbReference>
<dbReference type="PRINTS" id="PR00080">
    <property type="entry name" value="SDRFAMILY"/>
</dbReference>
<comment type="caution">
    <text evidence="5">The sequence shown here is derived from an EMBL/GenBank/DDBJ whole genome shotgun (WGS) entry which is preliminary data.</text>
</comment>
<evidence type="ECO:0000259" key="4">
    <source>
        <dbReference type="Pfam" id="PF22041"/>
    </source>
</evidence>
<accession>A0A8H7K898</accession>
<dbReference type="Gene3D" id="1.20.1050.10">
    <property type="match status" value="1"/>
</dbReference>
<dbReference type="GO" id="GO:0004806">
    <property type="term" value="F:triacylglycerol lipase activity"/>
    <property type="evidence" value="ECO:0007669"/>
    <property type="project" value="TreeGrafter"/>
</dbReference>
<dbReference type="Proteomes" id="UP000616885">
    <property type="component" value="Unassembled WGS sequence"/>
</dbReference>
<keyword evidence="2" id="KW-0560">Oxidoreductase</keyword>
<dbReference type="PRINTS" id="PR00081">
    <property type="entry name" value="GDHRDH"/>
</dbReference>
<dbReference type="SUPFAM" id="SSF51735">
    <property type="entry name" value="NAD(P)-binding Rossmann-fold domains"/>
    <property type="match status" value="1"/>
</dbReference>
<dbReference type="Pfam" id="PF22041">
    <property type="entry name" value="GST_C_7"/>
    <property type="match status" value="1"/>
</dbReference>
<dbReference type="GO" id="GO:0000140">
    <property type="term" value="F:acylglycerone-phosphate reductase (NADP+) activity"/>
    <property type="evidence" value="ECO:0007669"/>
    <property type="project" value="TreeGrafter"/>
</dbReference>
<evidence type="ECO:0000256" key="1">
    <source>
        <dbReference type="ARBA" id="ARBA00006484"/>
    </source>
</evidence>
<dbReference type="InterPro" id="IPR036291">
    <property type="entry name" value="NAD(P)-bd_dom_sf"/>
</dbReference>
<evidence type="ECO:0000313" key="5">
    <source>
        <dbReference type="EMBL" id="KAF9745741.1"/>
    </source>
</evidence>
<dbReference type="InterPro" id="IPR036282">
    <property type="entry name" value="Glutathione-S-Trfase_C_sf"/>
</dbReference>
<evidence type="ECO:0000313" key="6">
    <source>
        <dbReference type="Proteomes" id="UP000616885"/>
    </source>
</evidence>
<evidence type="ECO:0000256" key="3">
    <source>
        <dbReference type="RuleBase" id="RU000363"/>
    </source>
</evidence>
<dbReference type="InterPro" id="IPR054416">
    <property type="entry name" value="GST_UstS-like_C"/>
</dbReference>
<reference evidence="5" key="1">
    <citation type="submission" date="2020-10" db="EMBL/GenBank/DDBJ databases">
        <title>High-Quality Genome Resource of Clonostachys rosea strain S41 by Oxford Nanopore Long-Read Sequencing.</title>
        <authorList>
            <person name="Wang H."/>
        </authorList>
    </citation>
    <scope>NUCLEOTIDE SEQUENCE</scope>
    <source>
        <strain evidence="5">S41</strain>
    </source>
</reference>
<sequence>MASRRKSVLITGCSAGGIGAGLAEGFCEKGYHVFATARTTSKISQGLANASNVTVLELDVLKSESIAAAVESVKQKTGGTLDVLINNSGQAAIAPALDVSIEEGKKVFDLNFWAPLAMLQAFSPLLIEAKGCLVNNASCSAYLPMALMSVYNGSKAALISASDTWRRELKPLGVRTITLATSSVGSSSTPTVSEVKIPETSHYYGIKDFVEGVPNLLRQPGAIAPRQYAARVIREVEKGTSGTIWVGTSAEMGKFGYYCFPQSVMDVLLESVVPFNKAMAQTAKNVAPNNNGHKFSSPALKLPDGKYLMDSYVIAEAIERSHPAPSLHLGNPLQQPLLDALDKLDVILEPVYKTRVPKVYLSEISKEYFHKTRSERLGMSLEQFEKENPQSLVFKKLAPMFRGLNELVEKNQGSFILGEEVSYADFILGGWLLFYKGMGDDVWNGLLESSGERKLYEGILQALSPWTIRDN</sequence>
<dbReference type="Pfam" id="PF00106">
    <property type="entry name" value="adh_short"/>
    <property type="match status" value="1"/>
</dbReference>
<dbReference type="GO" id="GO:0005783">
    <property type="term" value="C:endoplasmic reticulum"/>
    <property type="evidence" value="ECO:0007669"/>
    <property type="project" value="TreeGrafter"/>
</dbReference>
<comment type="similarity">
    <text evidence="1 3">Belongs to the short-chain dehydrogenases/reductases (SDR) family.</text>
</comment>
<dbReference type="PANTHER" id="PTHR44169">
    <property type="entry name" value="NADPH-DEPENDENT 1-ACYLDIHYDROXYACETONE PHOSPHATE REDUCTASE"/>
    <property type="match status" value="1"/>
</dbReference>